<dbReference type="GeneID" id="108569763"/>
<feature type="compositionally biased region" description="Basic and acidic residues" evidence="1">
    <location>
        <begin position="1"/>
        <end position="26"/>
    </location>
</feature>
<dbReference type="SUPFAM" id="SSF53474">
    <property type="entry name" value="alpha/beta-Hydrolases"/>
    <property type="match status" value="1"/>
</dbReference>
<dbReference type="PANTHER" id="PTHR13136">
    <property type="entry name" value="TESTIS DEVELOPMENT PROTEIN PRTD"/>
    <property type="match status" value="1"/>
</dbReference>
<accession>A0ABM1NJD5</accession>
<reference evidence="4" key="1">
    <citation type="submission" date="2025-08" db="UniProtKB">
        <authorList>
            <consortium name="RefSeq"/>
        </authorList>
    </citation>
    <scope>IDENTIFICATION</scope>
    <source>
        <tissue evidence="4">Whole Larva</tissue>
    </source>
</reference>
<feature type="compositionally biased region" description="Polar residues" evidence="1">
    <location>
        <begin position="49"/>
        <end position="67"/>
    </location>
</feature>
<dbReference type="InterPro" id="IPR026555">
    <property type="entry name" value="NSL3/Tex30"/>
</dbReference>
<dbReference type="Gene3D" id="3.40.50.1820">
    <property type="entry name" value="alpha/beta hydrolase"/>
    <property type="match status" value="1"/>
</dbReference>
<dbReference type="InterPro" id="IPR056519">
    <property type="entry name" value="KANSL3_1st"/>
</dbReference>
<dbReference type="PANTHER" id="PTHR13136:SF16">
    <property type="entry name" value="KAT8 REGULATORY NSL COMPLEX SUBUNIT 3"/>
    <property type="match status" value="1"/>
</dbReference>
<evidence type="ECO:0000313" key="4">
    <source>
        <dbReference type="RefSeq" id="XP_017786935.1"/>
    </source>
</evidence>
<feature type="region of interest" description="Disordered" evidence="1">
    <location>
        <begin position="1"/>
        <end position="67"/>
    </location>
</feature>
<evidence type="ECO:0000259" key="2">
    <source>
        <dbReference type="Pfam" id="PF23154"/>
    </source>
</evidence>
<keyword evidence="3" id="KW-1185">Reference proteome</keyword>
<dbReference type="Pfam" id="PF23154">
    <property type="entry name" value="KANSL3_1st"/>
    <property type="match status" value="1"/>
</dbReference>
<evidence type="ECO:0000256" key="1">
    <source>
        <dbReference type="SAM" id="MobiDB-lite"/>
    </source>
</evidence>
<dbReference type="InterPro" id="IPR029058">
    <property type="entry name" value="AB_hydrolase_fold"/>
</dbReference>
<evidence type="ECO:0000313" key="3">
    <source>
        <dbReference type="Proteomes" id="UP000695000"/>
    </source>
</evidence>
<sequence length="996" mass="110933">MDSGEYSKGEPMDTTDEEMKLPETGRTHIRQMQFPGKQQILTKPPYPKNKQQIQKSTMSQMQEGNPTSPLLSPMDVYRNSISEVHNAHKHPPNKTMTEQSSGLKHIMMEHCYARPYNWKSESNFLRPTKTLFVPQRKKKSVRESEEEIDVESDPQETPLIYDVGKGKRLMEECERHAKFSRNDEDVDDWEEKIERISWSSSQNQMFGVMVNILNSDRMSRLAYTNTHNEPILRRTTVEKSVKRFRQLMAKYSWDIKLAQWLHQLLIENLGTSYLAAYLDILQTLKHKLPMFVDKMLFGPNVHNKTGPLSTEGLFPLLKRPWDPVAASLNIDKPKKLTGNPIIIIVPSAPSTTAAMYSRRLHRWNNLFSNLATVCTVYNNIGAAGHKHTMMNCVDQMFAATRAKIQEIKTEFPNRPIVLAGFNTGAALALQVAQVEVVLCILCLGFSIHTAEGNRGDTDDNLLELQCPALFVIGQCSNTALQEHMEDIRERMRVETGLLVVGSADDYLRISKKKKRAEGITQSIVDRCIVDELGEFISGLLLSPYPPQIRQSPAHVPPEMIKRSKMERKRNNSNGSSLDSEPPSPTPRISRPGQCLSPVLGRPPGSKSKTRLENKWHAMQQGIPTTSSSKPNTPEPDPPKTPTHIPIKSNQITTKSPLSPISAKLHAMGISTRNIYQGGSTLSNLLQGTGGVRTIPPNPTTKQIKVLENLTIQSGPGKLISRNQDITSLKMFNANKLNLSSNYGNVMLMPDGKIKRSDPGIRGTNTSTLIYPKSKIVQANTPHTTTSIAKSSLTKYITSKKQLLANKNKMVKKLPPYITTTGMSQQSLPPPTNLTSQDIMDLPIIFADDNQMLTNNTMQPSDTPPAQILQTTTTTTPQIKTTSSGKLLFLNKSGGSGVYAQNILKRPAPSNPKPNPIKYAKIILSKAPTSIEETRKAVKNIPTAITMKAENVSASSSSMDFDLENELVATAISKSNFVPSEKKVDESMDFTAFGDLH</sequence>
<organism evidence="3 4">
    <name type="scientific">Nicrophorus vespilloides</name>
    <name type="common">Boreal carrion beetle</name>
    <dbReference type="NCBI Taxonomy" id="110193"/>
    <lineage>
        <taxon>Eukaryota</taxon>
        <taxon>Metazoa</taxon>
        <taxon>Ecdysozoa</taxon>
        <taxon>Arthropoda</taxon>
        <taxon>Hexapoda</taxon>
        <taxon>Insecta</taxon>
        <taxon>Pterygota</taxon>
        <taxon>Neoptera</taxon>
        <taxon>Endopterygota</taxon>
        <taxon>Coleoptera</taxon>
        <taxon>Polyphaga</taxon>
        <taxon>Staphyliniformia</taxon>
        <taxon>Silphidae</taxon>
        <taxon>Nicrophorinae</taxon>
        <taxon>Nicrophorus</taxon>
    </lineage>
</organism>
<protein>
    <submittedName>
        <fullName evidence="4">KAT8 regulatory NSL complex subunit 3 isoform X1</fullName>
    </submittedName>
</protein>
<dbReference type="Proteomes" id="UP000695000">
    <property type="component" value="Unplaced"/>
</dbReference>
<dbReference type="RefSeq" id="XP_017786935.1">
    <property type="nucleotide sequence ID" value="XM_017931446.1"/>
</dbReference>
<feature type="domain" description="KANSL3 helical" evidence="2">
    <location>
        <begin position="181"/>
        <end position="286"/>
    </location>
</feature>
<name>A0ABM1NJD5_NICVS</name>
<feature type="region of interest" description="Disordered" evidence="1">
    <location>
        <begin position="564"/>
        <end position="647"/>
    </location>
</feature>
<proteinExistence type="predicted"/>
<gene>
    <name evidence="4" type="primary">LOC108569763</name>
</gene>